<feature type="transmembrane region" description="Helical" evidence="1">
    <location>
        <begin position="233"/>
        <end position="250"/>
    </location>
</feature>
<protein>
    <recommendedName>
        <fullName evidence="4">Glycosyltransferase RgtA/B/C/D-like domain-containing protein</fullName>
    </recommendedName>
</protein>
<feature type="transmembrane region" description="Helical" evidence="1">
    <location>
        <begin position="314"/>
        <end position="332"/>
    </location>
</feature>
<feature type="transmembrane region" description="Helical" evidence="1">
    <location>
        <begin position="12"/>
        <end position="31"/>
    </location>
</feature>
<accession>A0ABX8WQ43</accession>
<dbReference type="RefSeq" id="WP_220379518.1">
    <property type="nucleotide sequence ID" value="NZ_CP080544.1"/>
</dbReference>
<keyword evidence="1" id="KW-0472">Membrane</keyword>
<evidence type="ECO:0000256" key="1">
    <source>
        <dbReference type="SAM" id="Phobius"/>
    </source>
</evidence>
<organism evidence="2 3">
    <name type="scientific">Lysobacter soyae</name>
    <dbReference type="NCBI Taxonomy" id="2764185"/>
    <lineage>
        <taxon>Bacteria</taxon>
        <taxon>Pseudomonadati</taxon>
        <taxon>Pseudomonadota</taxon>
        <taxon>Gammaproteobacteria</taxon>
        <taxon>Lysobacterales</taxon>
        <taxon>Lysobacteraceae</taxon>
        <taxon>Lysobacter</taxon>
    </lineage>
</organism>
<feature type="transmembrane region" description="Helical" evidence="1">
    <location>
        <begin position="146"/>
        <end position="164"/>
    </location>
</feature>
<proteinExistence type="predicted"/>
<evidence type="ECO:0000313" key="3">
    <source>
        <dbReference type="Proteomes" id="UP000824755"/>
    </source>
</evidence>
<keyword evidence="1" id="KW-0812">Transmembrane</keyword>
<name>A0ABX8WQ43_9GAMM</name>
<keyword evidence="3" id="KW-1185">Reference proteome</keyword>
<keyword evidence="1" id="KW-1133">Transmembrane helix</keyword>
<feature type="transmembrane region" description="Helical" evidence="1">
    <location>
        <begin position="203"/>
        <end position="221"/>
    </location>
</feature>
<evidence type="ECO:0008006" key="4">
    <source>
        <dbReference type="Google" id="ProtNLM"/>
    </source>
</evidence>
<dbReference type="EMBL" id="CP080544">
    <property type="protein sequence ID" value="QYR52733.1"/>
    <property type="molecule type" value="Genomic_DNA"/>
</dbReference>
<evidence type="ECO:0000313" key="2">
    <source>
        <dbReference type="EMBL" id="QYR52733.1"/>
    </source>
</evidence>
<reference evidence="2 3" key="1">
    <citation type="submission" date="2021-08" db="EMBL/GenBank/DDBJ databases">
        <title>Lysobacter sp. strain CJ11 Genome sequencing and assembly.</title>
        <authorList>
            <person name="Kim I."/>
        </authorList>
    </citation>
    <scope>NUCLEOTIDE SEQUENCE [LARGE SCALE GENOMIC DNA]</scope>
    <source>
        <strain evidence="2 3">CJ11</strain>
    </source>
</reference>
<dbReference type="Proteomes" id="UP000824755">
    <property type="component" value="Chromosome"/>
</dbReference>
<feature type="transmembrane region" description="Helical" evidence="1">
    <location>
        <begin position="284"/>
        <end position="302"/>
    </location>
</feature>
<feature type="transmembrane region" description="Helical" evidence="1">
    <location>
        <begin position="119"/>
        <end position="139"/>
    </location>
</feature>
<feature type="transmembrane region" description="Helical" evidence="1">
    <location>
        <begin position="344"/>
        <end position="363"/>
    </location>
</feature>
<sequence>MSIFRALCALKPDFYALVFSTALLFGFALQFNATNVGDGAEYYAMEVALAQAKVPYMTDSGWQKYQRLRETGEVAGLEPTGQLKKKFPALRVGSTSDFNHFWAYSLAGAVSDTFLPGGAHIGFMALHAALFLLLVCISLRTDGRMGAVAATALLLTSPMLWFLTKVHTEWWTATLSTAAFICAFSRKWAFAALLFSLVSTQNISFALPAAFCWIIGAYDFFRIPANRLSNSALLILSAIIVLVHPWYYFARYGVVTPQLLAGGADLNRDFTAFRYLIDPDIGLFPNWPLGLLLLGVSVFYLIHDGWERLKANMGPVLLVLVYCTSALWAHNASQNMNSGATVHLARYGLWYLPLFYFPLLRVFKSFDRPHHA</sequence>
<gene>
    <name evidence="2" type="ORF">H8L67_09135</name>
</gene>